<comment type="caution">
    <text evidence="1">The sequence shown here is derived from an EMBL/GenBank/DDBJ whole genome shotgun (WGS) entry which is preliminary data.</text>
</comment>
<dbReference type="STRING" id="1968527.B5M47_04005"/>
<reference evidence="2" key="1">
    <citation type="submission" date="2017-03" db="EMBL/GenBank/DDBJ databases">
        <title>Novel pathways for hydrocarbon cycling and metabolic interdependencies in hydrothermal sediment communities.</title>
        <authorList>
            <person name="Dombrowski N."/>
            <person name="Seitz K."/>
            <person name="Teske A."/>
            <person name="Baker B."/>
        </authorList>
    </citation>
    <scope>NUCLEOTIDE SEQUENCE [LARGE SCALE GENOMIC DNA]</scope>
</reference>
<evidence type="ECO:0000313" key="1">
    <source>
        <dbReference type="EMBL" id="OQX50271.1"/>
    </source>
</evidence>
<proteinExistence type="predicted"/>
<sequence>MNWLDNFKPEALIYEEGGQGALIVKLLQANRVNRLRRRILYRNAVERGIDSRLARLHLLARGDLPKDRIEG</sequence>
<name>A0A1W9NVS1_UNCC3</name>
<gene>
    <name evidence="1" type="ORF">B5M47_04005</name>
</gene>
<accession>A0A1W9NVS1</accession>
<dbReference type="EMBL" id="MZGJ01000039">
    <property type="protein sequence ID" value="OQX50271.1"/>
    <property type="molecule type" value="Genomic_DNA"/>
</dbReference>
<evidence type="ECO:0000313" key="2">
    <source>
        <dbReference type="Proteomes" id="UP000192520"/>
    </source>
</evidence>
<dbReference type="AlphaFoldDB" id="A0A1W9NVS1"/>
<dbReference type="Proteomes" id="UP000192520">
    <property type="component" value="Unassembled WGS sequence"/>
</dbReference>
<organism evidence="1 2">
    <name type="scientific">candidate division CPR3 bacterium 4484_211</name>
    <dbReference type="NCBI Taxonomy" id="1968527"/>
    <lineage>
        <taxon>Bacteria</taxon>
        <taxon>Bacteria division CPR3</taxon>
    </lineage>
</organism>
<protein>
    <submittedName>
        <fullName evidence="1">Uncharacterized protein</fullName>
    </submittedName>
</protein>